<proteinExistence type="predicted"/>
<dbReference type="AlphaFoldDB" id="A0A8I2B0G1"/>
<reference evidence="2" key="1">
    <citation type="submission" date="2021-03" db="EMBL/GenBank/DDBJ databases">
        <title>Plesiomonas shigelloides zfcc0051, isolated from zebrafish feces.</title>
        <authorList>
            <person name="Vanderhoek Z."/>
            <person name="Gaulke C."/>
        </authorList>
    </citation>
    <scope>NUCLEOTIDE SEQUENCE</scope>
    <source>
        <strain evidence="2">Zfcc0051</strain>
    </source>
</reference>
<dbReference type="RefSeq" id="WP_115149155.1">
    <property type="nucleotide sequence ID" value="NZ_JAFNAA010000001.1"/>
</dbReference>
<accession>A0A8I2B0G1</accession>
<sequence>MSKIFYALVFIPFFVFSAEPNTSVTLRCFISDESNIKMRMLWVSSKGWSGGYVQYGEEKPKISVVQVKRTEEYLVEGRPPVVDVQLLEVVNGMLGGEYLLQYQGAVMDISYTNKNGREFIFRQADHSYDECFITKNRNY</sequence>
<feature type="chain" id="PRO_5034157919" evidence="1">
    <location>
        <begin position="18"/>
        <end position="139"/>
    </location>
</feature>
<evidence type="ECO:0000313" key="3">
    <source>
        <dbReference type="Proteomes" id="UP000664658"/>
    </source>
</evidence>
<evidence type="ECO:0000256" key="1">
    <source>
        <dbReference type="SAM" id="SignalP"/>
    </source>
</evidence>
<protein>
    <submittedName>
        <fullName evidence="2">Uncharacterized protein</fullName>
    </submittedName>
</protein>
<gene>
    <name evidence="2" type="ORF">J2R62_00230</name>
</gene>
<organism evidence="2 3">
    <name type="scientific">Plesiomonas shigelloides</name>
    <name type="common">Aeromonas shigelloides</name>
    <dbReference type="NCBI Taxonomy" id="703"/>
    <lineage>
        <taxon>Bacteria</taxon>
        <taxon>Pseudomonadati</taxon>
        <taxon>Pseudomonadota</taxon>
        <taxon>Gammaproteobacteria</taxon>
        <taxon>Enterobacterales</taxon>
        <taxon>Enterobacteriaceae</taxon>
        <taxon>Plesiomonas</taxon>
    </lineage>
</organism>
<comment type="caution">
    <text evidence="2">The sequence shown here is derived from an EMBL/GenBank/DDBJ whole genome shotgun (WGS) entry which is preliminary data.</text>
</comment>
<dbReference type="Proteomes" id="UP000664658">
    <property type="component" value="Unassembled WGS sequence"/>
</dbReference>
<dbReference type="EMBL" id="JAFNAA010000001">
    <property type="protein sequence ID" value="MBO1106659.1"/>
    <property type="molecule type" value="Genomic_DNA"/>
</dbReference>
<name>A0A8I2B0G1_PLESH</name>
<feature type="signal peptide" evidence="1">
    <location>
        <begin position="1"/>
        <end position="17"/>
    </location>
</feature>
<evidence type="ECO:0000313" key="2">
    <source>
        <dbReference type="EMBL" id="MBO1106659.1"/>
    </source>
</evidence>
<keyword evidence="1" id="KW-0732">Signal</keyword>